<sequence length="262" mass="28095">MTYVLNLSHVSVQRGDTQILSDVSWSTRPRQHWVIVGPNGAGKTTLARVASGRIAPDSGDVTVSETDLAQADPAEVATRVGLASAAVGAKIVPTQSVLDTVRSAAWGLAVAHDEEYEQMDDERARALMEIFGVDHLAEREFATLSEGEAQRVLLARALMTDPEVLVLDEPTSGLDLGARELLIAALSEIMKGSKSPQIILVTHQIEEIPDGVTHCAIMSQGQIAHQGPIEDTLTGVNLSQVYGMPLLSGRTDGRWWARGVTD</sequence>
<dbReference type="InterPro" id="IPR003593">
    <property type="entry name" value="AAA+_ATPase"/>
</dbReference>
<dbReference type="GO" id="GO:0016887">
    <property type="term" value="F:ATP hydrolysis activity"/>
    <property type="evidence" value="ECO:0007669"/>
    <property type="project" value="InterPro"/>
</dbReference>
<reference evidence="5 6" key="1">
    <citation type="submission" date="2017-12" db="EMBL/GenBank/DDBJ databases">
        <title>Phylogenetic diversity of female urinary microbiome.</title>
        <authorList>
            <person name="Thomas-White K."/>
            <person name="Wolfe A.J."/>
        </authorList>
    </citation>
    <scope>NUCLEOTIDE SEQUENCE [LARGE SCALE GENOMIC DNA]</scope>
    <source>
        <strain evidence="5 6">UMB0018</strain>
    </source>
</reference>
<evidence type="ECO:0000313" key="6">
    <source>
        <dbReference type="Proteomes" id="UP000234198"/>
    </source>
</evidence>
<dbReference type="Proteomes" id="UP000234198">
    <property type="component" value="Unassembled WGS sequence"/>
</dbReference>
<name>A0A2I1I2M1_9ACTO</name>
<keyword evidence="3 5" id="KW-0067">ATP-binding</keyword>
<dbReference type="SUPFAM" id="SSF52540">
    <property type="entry name" value="P-loop containing nucleoside triphosphate hydrolases"/>
    <property type="match status" value="1"/>
</dbReference>
<proteinExistence type="predicted"/>
<comment type="caution">
    <text evidence="5">The sequence shown here is derived from an EMBL/GenBank/DDBJ whole genome shotgun (WGS) entry which is preliminary data.</text>
</comment>
<dbReference type="InterPro" id="IPR015856">
    <property type="entry name" value="ABC_transpr_CbiO/EcfA_su"/>
</dbReference>
<dbReference type="SMART" id="SM00382">
    <property type="entry name" value="AAA"/>
    <property type="match status" value="1"/>
</dbReference>
<gene>
    <name evidence="5" type="ORF">CYJ22_00235</name>
</gene>
<dbReference type="GO" id="GO:0005524">
    <property type="term" value="F:ATP binding"/>
    <property type="evidence" value="ECO:0007669"/>
    <property type="project" value="UniProtKB-KW"/>
</dbReference>
<feature type="domain" description="ABC transporter" evidence="4">
    <location>
        <begin position="5"/>
        <end position="245"/>
    </location>
</feature>
<dbReference type="CDD" id="cd03225">
    <property type="entry name" value="ABC_cobalt_CbiO_domain1"/>
    <property type="match status" value="1"/>
</dbReference>
<evidence type="ECO:0000259" key="4">
    <source>
        <dbReference type="PROSITE" id="PS50893"/>
    </source>
</evidence>
<dbReference type="PROSITE" id="PS50893">
    <property type="entry name" value="ABC_TRANSPORTER_2"/>
    <property type="match status" value="1"/>
</dbReference>
<dbReference type="InterPro" id="IPR003439">
    <property type="entry name" value="ABC_transporter-like_ATP-bd"/>
</dbReference>
<dbReference type="PANTHER" id="PTHR43158">
    <property type="entry name" value="SKFA PEPTIDE EXPORT ATP-BINDING PROTEIN SKFE"/>
    <property type="match status" value="1"/>
</dbReference>
<dbReference type="Pfam" id="PF00005">
    <property type="entry name" value="ABC_tran"/>
    <property type="match status" value="1"/>
</dbReference>
<dbReference type="GO" id="GO:0016020">
    <property type="term" value="C:membrane"/>
    <property type="evidence" value="ECO:0007669"/>
    <property type="project" value="InterPro"/>
</dbReference>
<dbReference type="InterPro" id="IPR027417">
    <property type="entry name" value="P-loop_NTPase"/>
</dbReference>
<dbReference type="AlphaFoldDB" id="A0A2I1I2M1"/>
<protein>
    <submittedName>
        <fullName evidence="5">Iron ABC transporter ATP-binding protein</fullName>
    </submittedName>
</protein>
<dbReference type="Gene3D" id="3.40.50.300">
    <property type="entry name" value="P-loop containing nucleotide triphosphate hydrolases"/>
    <property type="match status" value="1"/>
</dbReference>
<keyword evidence="2" id="KW-0547">Nucleotide-binding</keyword>
<organism evidence="5 6">
    <name type="scientific">Schaalia odontolytica</name>
    <dbReference type="NCBI Taxonomy" id="1660"/>
    <lineage>
        <taxon>Bacteria</taxon>
        <taxon>Bacillati</taxon>
        <taxon>Actinomycetota</taxon>
        <taxon>Actinomycetes</taxon>
        <taxon>Actinomycetales</taxon>
        <taxon>Actinomycetaceae</taxon>
        <taxon>Schaalia</taxon>
    </lineage>
</organism>
<dbReference type="GO" id="GO:0022857">
    <property type="term" value="F:transmembrane transporter activity"/>
    <property type="evidence" value="ECO:0007669"/>
    <property type="project" value="UniProtKB-ARBA"/>
</dbReference>
<dbReference type="PANTHER" id="PTHR43158:SF2">
    <property type="entry name" value="SKFA PEPTIDE EXPORT ATP-BINDING PROTEIN SKFE"/>
    <property type="match status" value="1"/>
</dbReference>
<evidence type="ECO:0000256" key="3">
    <source>
        <dbReference type="ARBA" id="ARBA00022840"/>
    </source>
</evidence>
<evidence type="ECO:0000313" key="5">
    <source>
        <dbReference type="EMBL" id="PKY65359.1"/>
    </source>
</evidence>
<dbReference type="RefSeq" id="WP_101600205.1">
    <property type="nucleotide sequence ID" value="NZ_PKKM01000001.1"/>
</dbReference>
<dbReference type="EMBL" id="PKKM01000001">
    <property type="protein sequence ID" value="PKY65359.1"/>
    <property type="molecule type" value="Genomic_DNA"/>
</dbReference>
<keyword evidence="1" id="KW-0813">Transport</keyword>
<accession>A0A2I1I2M1</accession>
<evidence type="ECO:0000256" key="1">
    <source>
        <dbReference type="ARBA" id="ARBA00022448"/>
    </source>
</evidence>
<evidence type="ECO:0000256" key="2">
    <source>
        <dbReference type="ARBA" id="ARBA00022741"/>
    </source>
</evidence>